<keyword evidence="9" id="KW-1185">Reference proteome</keyword>
<dbReference type="PANTHER" id="PTHR43547:SF10">
    <property type="entry name" value="SENSOR HISTIDINE KINASE DCUS"/>
    <property type="match status" value="1"/>
</dbReference>
<proteinExistence type="predicted"/>
<feature type="transmembrane region" description="Helical" evidence="6">
    <location>
        <begin position="109"/>
        <end position="130"/>
    </location>
</feature>
<evidence type="ECO:0000256" key="6">
    <source>
        <dbReference type="SAM" id="Phobius"/>
    </source>
</evidence>
<evidence type="ECO:0000313" key="8">
    <source>
        <dbReference type="EMBL" id="RKD34342.1"/>
    </source>
</evidence>
<gene>
    <name evidence="8" type="ORF">BET03_00475</name>
</gene>
<accession>A0A419TA44</accession>
<dbReference type="PANTHER" id="PTHR43547">
    <property type="entry name" value="TWO-COMPONENT HISTIDINE KINASE"/>
    <property type="match status" value="1"/>
</dbReference>
<dbReference type="Proteomes" id="UP000284177">
    <property type="component" value="Unassembled WGS sequence"/>
</dbReference>
<evidence type="ECO:0000256" key="5">
    <source>
        <dbReference type="ARBA" id="ARBA00023012"/>
    </source>
</evidence>
<dbReference type="Pfam" id="PF02518">
    <property type="entry name" value="HATPase_c"/>
    <property type="match status" value="1"/>
</dbReference>
<keyword evidence="4" id="KW-0808">Transferase</keyword>
<comment type="caution">
    <text evidence="8">The sequence shown here is derived from an EMBL/GenBank/DDBJ whole genome shotgun (WGS) entry which is preliminary data.</text>
</comment>
<dbReference type="InterPro" id="IPR004358">
    <property type="entry name" value="Sig_transdc_His_kin-like_C"/>
</dbReference>
<reference evidence="8 9" key="1">
    <citation type="submission" date="2016-08" db="EMBL/GenBank/DDBJ databases">
        <title>Novel Firmicutes and Novel Genomes.</title>
        <authorList>
            <person name="Poppleton D.I."/>
            <person name="Gribaldo S."/>
        </authorList>
    </citation>
    <scope>NUCLEOTIDE SEQUENCE [LARGE SCALE GENOMIC DNA]</scope>
    <source>
        <strain evidence="8 9">CTT3</strain>
    </source>
</reference>
<organism evidence="8 9">
    <name type="scientific">Thermohalobacter berrensis</name>
    <dbReference type="NCBI Taxonomy" id="99594"/>
    <lineage>
        <taxon>Bacteria</taxon>
        <taxon>Bacillati</taxon>
        <taxon>Bacillota</taxon>
        <taxon>Tissierellia</taxon>
        <taxon>Tissierellales</taxon>
        <taxon>Thermohalobacteraceae</taxon>
        <taxon>Thermohalobacter</taxon>
    </lineage>
</organism>
<keyword evidence="6" id="KW-0472">Membrane</keyword>
<evidence type="ECO:0000256" key="3">
    <source>
        <dbReference type="ARBA" id="ARBA00022553"/>
    </source>
</evidence>
<protein>
    <recommendedName>
        <fullName evidence="2">histidine kinase</fullName>
        <ecNumber evidence="2">2.7.13.3</ecNumber>
    </recommendedName>
</protein>
<feature type="domain" description="Histidine kinase" evidence="7">
    <location>
        <begin position="186"/>
        <end position="418"/>
    </location>
</feature>
<dbReference type="InterPro" id="IPR005467">
    <property type="entry name" value="His_kinase_dom"/>
</dbReference>
<keyword evidence="6" id="KW-0812">Transmembrane</keyword>
<dbReference type="SMART" id="SM00387">
    <property type="entry name" value="HATPase_c"/>
    <property type="match status" value="1"/>
</dbReference>
<dbReference type="AlphaFoldDB" id="A0A419TA44"/>
<sequence length="424" mass="49643">MKRIKRILLIALTVTFVSQLYVNLITNDFRISLAVIVFTLFLLLYNDIDSIKIAFVTGFTVFLFRSSWYLVNELNLKESVLINYPVFIYYSLFGIIFYLLNLRTKHKKIIHLIVGIWTCDFISNLCEIILRLDSITINNILEASKVLASVALARSLFVIISYYFIRYYKLLIIKEEHEDRYRRLVLLASSLKSEIYFMKKNIDYIENVMNNSYKLYENISENKNVEGLKSLSLSIAKDVHEIKKDYIRVIRGIEETVVNKIEYSYMDLKDIFQILKENTRRFVESENKDVKLIFQTGENFKTEKHYALISVLRNLINNSIESINDKKDGMIIVSHSKRGKEHIFTIYDNGKGIKDRDLKYIFNPGFSTKFNEATGDVNRGLGLTLVKDVVEKYFDGKILVDSEYRKGSKFNIIIPIDRLEVKEN</sequence>
<keyword evidence="6" id="KW-1133">Transmembrane helix</keyword>
<evidence type="ECO:0000256" key="2">
    <source>
        <dbReference type="ARBA" id="ARBA00012438"/>
    </source>
</evidence>
<keyword evidence="3" id="KW-0597">Phosphoprotein</keyword>
<keyword evidence="4" id="KW-0418">Kinase</keyword>
<feature type="transmembrane region" description="Helical" evidence="6">
    <location>
        <begin position="29"/>
        <end position="46"/>
    </location>
</feature>
<evidence type="ECO:0000256" key="1">
    <source>
        <dbReference type="ARBA" id="ARBA00000085"/>
    </source>
</evidence>
<evidence type="ECO:0000259" key="7">
    <source>
        <dbReference type="PROSITE" id="PS50109"/>
    </source>
</evidence>
<dbReference type="EC" id="2.7.13.3" evidence="2"/>
<dbReference type="RefSeq" id="WP_120166131.1">
    <property type="nucleotide sequence ID" value="NZ_MCIB01000001.1"/>
</dbReference>
<evidence type="ECO:0000313" key="9">
    <source>
        <dbReference type="Proteomes" id="UP000284177"/>
    </source>
</evidence>
<dbReference type="GO" id="GO:0000155">
    <property type="term" value="F:phosphorelay sensor kinase activity"/>
    <property type="evidence" value="ECO:0007669"/>
    <property type="project" value="TreeGrafter"/>
</dbReference>
<dbReference type="EMBL" id="MCIB01000001">
    <property type="protein sequence ID" value="RKD34342.1"/>
    <property type="molecule type" value="Genomic_DNA"/>
</dbReference>
<dbReference type="PROSITE" id="PS50109">
    <property type="entry name" value="HIS_KIN"/>
    <property type="match status" value="1"/>
</dbReference>
<comment type="catalytic activity">
    <reaction evidence="1">
        <text>ATP + protein L-histidine = ADP + protein N-phospho-L-histidine.</text>
        <dbReference type="EC" id="2.7.13.3"/>
    </reaction>
</comment>
<evidence type="ECO:0000256" key="4">
    <source>
        <dbReference type="ARBA" id="ARBA00022777"/>
    </source>
</evidence>
<feature type="transmembrane region" description="Helical" evidence="6">
    <location>
        <begin position="82"/>
        <end position="102"/>
    </location>
</feature>
<dbReference type="InterPro" id="IPR003594">
    <property type="entry name" value="HATPase_dom"/>
</dbReference>
<feature type="transmembrane region" description="Helical" evidence="6">
    <location>
        <begin position="146"/>
        <end position="165"/>
    </location>
</feature>
<keyword evidence="5" id="KW-0902">Two-component regulatory system</keyword>
<dbReference type="PRINTS" id="PR00344">
    <property type="entry name" value="BCTRLSENSOR"/>
</dbReference>
<dbReference type="SUPFAM" id="SSF55874">
    <property type="entry name" value="ATPase domain of HSP90 chaperone/DNA topoisomerase II/histidine kinase"/>
    <property type="match status" value="1"/>
</dbReference>
<name>A0A419TA44_9FIRM</name>
<dbReference type="InterPro" id="IPR036890">
    <property type="entry name" value="HATPase_C_sf"/>
</dbReference>
<dbReference type="OrthoDB" id="1791938at2"/>
<feature type="transmembrane region" description="Helical" evidence="6">
    <location>
        <begin position="53"/>
        <end position="70"/>
    </location>
</feature>
<dbReference type="Gene3D" id="3.30.565.10">
    <property type="entry name" value="Histidine kinase-like ATPase, C-terminal domain"/>
    <property type="match status" value="1"/>
</dbReference>